<keyword evidence="5" id="KW-1185">Reference proteome</keyword>
<dbReference type="Proteomes" id="UP000244855">
    <property type="component" value="Unassembled WGS sequence"/>
</dbReference>
<dbReference type="AlphaFoldDB" id="A0A2V1D8U1"/>
<dbReference type="OrthoDB" id="425114at2759"/>
<evidence type="ECO:0000256" key="2">
    <source>
        <dbReference type="ARBA" id="ARBA00022898"/>
    </source>
</evidence>
<dbReference type="GO" id="GO:0030170">
    <property type="term" value="F:pyridoxal phosphate binding"/>
    <property type="evidence" value="ECO:0007669"/>
    <property type="project" value="InterPro"/>
</dbReference>
<dbReference type="GO" id="GO:0008483">
    <property type="term" value="F:transaminase activity"/>
    <property type="evidence" value="ECO:0007669"/>
    <property type="project" value="InterPro"/>
</dbReference>
<sequence length="457" mass="50266">MPPSIIAPSPAAVSDIKVHVKSGHVHANIEDALVDARARFAVRNKTSLQMHEEATKSLPGGNTRSLLHTAPFPLYLKKGEDWKVFSEDGDVYTDLVGEMTAGLFGHSQPLIQQTLINTIQNIGLNLGGTTVLESQLASHLSERFSLPLIRFTNSGTEANLHALQAAKYFTGKRKVVVFSGGYHGGCFSFPESEPAVNCVDKEEWIVAEYNDIEDTRRKIEESGDVAAVVVEGMQGHGPYLAGTSTFLQQVQTSAKKVGAVFILDEVMTSRLSGGGLKELEGLEPDIVTMGKYIGGGVTFGCFGGSKEVMRVYDPRENSGLAHSGTFNNNTLTLSAGFVGMSQIYTPDVAREFNAMGDRFREKLQKISEGTKMTVTGRGSLIGIHFLEDGRKELGNYRERKDIKELRELFWFEMMEEGFWVTQRVLLALILGTPWEELERFAGAVEGFLKKYNSLVQL</sequence>
<reference evidence="4 5" key="1">
    <citation type="journal article" date="2018" name="Sci. Rep.">
        <title>Comparative genomics provides insights into the lifestyle and reveals functional heterogeneity of dark septate endophytic fungi.</title>
        <authorList>
            <person name="Knapp D.G."/>
            <person name="Nemeth J.B."/>
            <person name="Barry K."/>
            <person name="Hainaut M."/>
            <person name="Henrissat B."/>
            <person name="Johnson J."/>
            <person name="Kuo A."/>
            <person name="Lim J.H.P."/>
            <person name="Lipzen A."/>
            <person name="Nolan M."/>
            <person name="Ohm R.A."/>
            <person name="Tamas L."/>
            <person name="Grigoriev I.V."/>
            <person name="Spatafora J.W."/>
            <person name="Nagy L.G."/>
            <person name="Kovacs G.M."/>
        </authorList>
    </citation>
    <scope>NUCLEOTIDE SEQUENCE [LARGE SCALE GENOMIC DNA]</scope>
    <source>
        <strain evidence="4 5">DSE2036</strain>
    </source>
</reference>
<comment type="similarity">
    <text evidence="3">Belongs to the class-III pyridoxal-phosphate-dependent aminotransferase family.</text>
</comment>
<evidence type="ECO:0000313" key="5">
    <source>
        <dbReference type="Proteomes" id="UP000244855"/>
    </source>
</evidence>
<name>A0A2V1D8U1_9PLEO</name>
<dbReference type="InterPro" id="IPR015424">
    <property type="entry name" value="PyrdxlP-dep_Trfase"/>
</dbReference>
<keyword evidence="4" id="KW-0808">Transferase</keyword>
<keyword evidence="2 3" id="KW-0663">Pyridoxal phosphate</keyword>
<dbReference type="PANTHER" id="PTHR43713">
    <property type="entry name" value="GLUTAMATE-1-SEMIALDEHYDE 2,1-AMINOMUTASE"/>
    <property type="match status" value="1"/>
</dbReference>
<proteinExistence type="inferred from homology"/>
<dbReference type="Pfam" id="PF00202">
    <property type="entry name" value="Aminotran_3"/>
    <property type="match status" value="1"/>
</dbReference>
<dbReference type="InterPro" id="IPR005814">
    <property type="entry name" value="Aminotrans_3"/>
</dbReference>
<dbReference type="STRING" id="97972.A0A2V1D8U1"/>
<dbReference type="InterPro" id="IPR015422">
    <property type="entry name" value="PyrdxlP-dep_Trfase_small"/>
</dbReference>
<dbReference type="PANTHER" id="PTHR43713:SF3">
    <property type="entry name" value="GLUTAMATE-1-SEMIALDEHYDE 2,1-AMINOMUTASE 1, CHLOROPLASTIC-RELATED"/>
    <property type="match status" value="1"/>
</dbReference>
<protein>
    <submittedName>
        <fullName evidence="4">PLP-dependent transferase</fullName>
    </submittedName>
</protein>
<dbReference type="InterPro" id="IPR015421">
    <property type="entry name" value="PyrdxlP-dep_Trfase_major"/>
</dbReference>
<evidence type="ECO:0000313" key="4">
    <source>
        <dbReference type="EMBL" id="PVH94556.1"/>
    </source>
</evidence>
<dbReference type="SUPFAM" id="SSF53383">
    <property type="entry name" value="PLP-dependent transferases"/>
    <property type="match status" value="1"/>
</dbReference>
<dbReference type="EMBL" id="KZ805529">
    <property type="protein sequence ID" value="PVH94556.1"/>
    <property type="molecule type" value="Genomic_DNA"/>
</dbReference>
<dbReference type="Gene3D" id="3.90.1150.10">
    <property type="entry name" value="Aspartate Aminotransferase, domain 1"/>
    <property type="match status" value="1"/>
</dbReference>
<evidence type="ECO:0000256" key="3">
    <source>
        <dbReference type="RuleBase" id="RU003560"/>
    </source>
</evidence>
<gene>
    <name evidence="4" type="ORF">DM02DRAFT_721233</name>
</gene>
<organism evidence="4 5">
    <name type="scientific">Periconia macrospinosa</name>
    <dbReference type="NCBI Taxonomy" id="97972"/>
    <lineage>
        <taxon>Eukaryota</taxon>
        <taxon>Fungi</taxon>
        <taxon>Dikarya</taxon>
        <taxon>Ascomycota</taxon>
        <taxon>Pezizomycotina</taxon>
        <taxon>Dothideomycetes</taxon>
        <taxon>Pleosporomycetidae</taxon>
        <taxon>Pleosporales</taxon>
        <taxon>Massarineae</taxon>
        <taxon>Periconiaceae</taxon>
        <taxon>Periconia</taxon>
    </lineage>
</organism>
<accession>A0A2V1D8U1</accession>
<dbReference type="Gene3D" id="3.40.640.10">
    <property type="entry name" value="Type I PLP-dependent aspartate aminotransferase-like (Major domain)"/>
    <property type="match status" value="1"/>
</dbReference>
<evidence type="ECO:0000256" key="1">
    <source>
        <dbReference type="ARBA" id="ARBA00001933"/>
    </source>
</evidence>
<comment type="cofactor">
    <cofactor evidence="1">
        <name>pyridoxal 5'-phosphate</name>
        <dbReference type="ChEBI" id="CHEBI:597326"/>
    </cofactor>
</comment>